<feature type="binding site" evidence="4">
    <location>
        <position position="258"/>
    </location>
    <ligand>
        <name>substrate</name>
    </ligand>
</feature>
<name>A0A521BP37_9BACT</name>
<dbReference type="Proteomes" id="UP000317315">
    <property type="component" value="Unassembled WGS sequence"/>
</dbReference>
<dbReference type="AlphaFoldDB" id="A0A521BP37"/>
<feature type="domain" description="Glycoside hydrolase family 57 N-terminal" evidence="6">
    <location>
        <begin position="8"/>
        <end position="390"/>
    </location>
</feature>
<keyword evidence="2 5" id="KW-0119">Carbohydrate metabolism</keyword>
<sequence>MVKGYFFLFLHHHLPFVKHPEYEYFQEEHWLFEAISETYVPLLQNFFKLRDQGINFRVTLSLTPPLCEMLSDPLLKEKFRKYVQRTLELCEKEIRRTEGSPTFNKLARFYRDRFESVRDFYESYNGNILDAYRELSDDGFVEIVTCGATHGLLPALQPVEEAVRTQIRVAVKNFEKHFGREPKGIWLPECGYYPEVEEVLREFGIDFFLLDSHGLLYGKPFPKFGVYSPVYTPKGRVALARDPESSKQVWSSKEGYPGDPWYRDFYRDIGFDLPLDYVSPYINPDGSRTYTGIKYYRITGDVDLGEKEPYVRERALERVKVHAEHFHFCRDKQSEYLKETMGREPLIVAPFDAELFGHWWFEGPEFLYNLFKNFEEFKVIKPVLLREYLEIYPENPKTQPAVSSWGDKGYFDVWVNGKNDWVYYHLIGMARTLNRLKEKVRRNERSERILNQMLRELLLAQSSDWTFLITTGTASNYAENRLKEHISNFEALRRMVEEGEFEEEKLKKLEEKNSIFKELSFWEDWG</sequence>
<dbReference type="Gene3D" id="1.20.1430.10">
    <property type="entry name" value="Families 57/38 glycoside transferase, middle domain"/>
    <property type="match status" value="1"/>
</dbReference>
<proteinExistence type="inferred from homology"/>
<dbReference type="OrthoDB" id="9803279at2"/>
<dbReference type="Pfam" id="PF03065">
    <property type="entry name" value="Glyco_hydro_57"/>
    <property type="match status" value="1"/>
</dbReference>
<evidence type="ECO:0000256" key="3">
    <source>
        <dbReference type="PIRSR" id="PIRSR640042-1"/>
    </source>
</evidence>
<dbReference type="InterPro" id="IPR004300">
    <property type="entry name" value="Glyco_hydro_57_N"/>
</dbReference>
<comment type="similarity">
    <text evidence="1 5">Belongs to the glycosyl hydrolase 57 family.</text>
</comment>
<dbReference type="Pfam" id="PF09210">
    <property type="entry name" value="BE_C"/>
    <property type="match status" value="1"/>
</dbReference>
<dbReference type="EMBL" id="FXTM01000006">
    <property type="protein sequence ID" value="SMO48922.1"/>
    <property type="molecule type" value="Genomic_DNA"/>
</dbReference>
<evidence type="ECO:0000259" key="6">
    <source>
        <dbReference type="Pfam" id="PF03065"/>
    </source>
</evidence>
<dbReference type="PANTHER" id="PTHR41695:SF1">
    <property type="entry name" value="1,4-ALPHA-GLUCAN BRANCHING ENZYME TK1436"/>
    <property type="match status" value="1"/>
</dbReference>
<dbReference type="GO" id="GO:0005576">
    <property type="term" value="C:extracellular region"/>
    <property type="evidence" value="ECO:0007669"/>
    <property type="project" value="TreeGrafter"/>
</dbReference>
<dbReference type="PANTHER" id="PTHR41695">
    <property type="entry name" value="1,4-ALPHA-GLUCAN BRANCHING ENZYME RV3031-RELATED"/>
    <property type="match status" value="1"/>
</dbReference>
<evidence type="ECO:0000259" key="7">
    <source>
        <dbReference type="Pfam" id="PF09210"/>
    </source>
</evidence>
<feature type="binding site" evidence="4">
    <location>
        <position position="405"/>
    </location>
    <ligand>
        <name>substrate</name>
    </ligand>
</feature>
<organism evidence="8 9">
    <name type="scientific">Balnearium lithotrophicum</name>
    <dbReference type="NCBI Taxonomy" id="223788"/>
    <lineage>
        <taxon>Bacteria</taxon>
        <taxon>Pseudomonadati</taxon>
        <taxon>Aquificota</taxon>
        <taxon>Aquificia</taxon>
        <taxon>Desulfurobacteriales</taxon>
        <taxon>Desulfurobacteriaceae</taxon>
        <taxon>Balnearium</taxon>
    </lineage>
</organism>
<gene>
    <name evidence="8" type="ORF">SAMN06269117_10674</name>
</gene>
<dbReference type="InterPro" id="IPR040042">
    <property type="entry name" value="Branching_enz_MT3115-like"/>
</dbReference>
<evidence type="ECO:0000313" key="9">
    <source>
        <dbReference type="Proteomes" id="UP000317315"/>
    </source>
</evidence>
<feature type="domain" description="1,4-alpha-glucan branching enzyme C-terminal" evidence="7">
    <location>
        <begin position="429"/>
        <end position="520"/>
    </location>
</feature>
<accession>A0A521BP37</accession>
<keyword evidence="9" id="KW-1185">Reference proteome</keyword>
<feature type="active site" description="Proton donor" evidence="3">
    <location>
        <position position="352"/>
    </location>
</feature>
<reference evidence="8 9" key="1">
    <citation type="submission" date="2017-05" db="EMBL/GenBank/DDBJ databases">
        <authorList>
            <person name="Varghese N."/>
            <person name="Submissions S."/>
        </authorList>
    </citation>
    <scope>NUCLEOTIDE SEQUENCE [LARGE SCALE GENOMIC DNA]</scope>
    <source>
        <strain evidence="8 9">DSM 16304</strain>
    </source>
</reference>
<dbReference type="InterPro" id="IPR027291">
    <property type="entry name" value="Glyco_hydro_38_N_sf"/>
</dbReference>
<dbReference type="InterPro" id="IPR037090">
    <property type="entry name" value="57_glycoside_trans_central"/>
</dbReference>
<feature type="binding site" evidence="4">
    <location>
        <position position="464"/>
    </location>
    <ligand>
        <name>substrate</name>
    </ligand>
</feature>
<dbReference type="CDD" id="cd10792">
    <property type="entry name" value="GH57N_AmyC_like"/>
    <property type="match status" value="1"/>
</dbReference>
<evidence type="ECO:0000256" key="5">
    <source>
        <dbReference type="RuleBase" id="RU361196"/>
    </source>
</evidence>
<dbReference type="GO" id="GO:0003844">
    <property type="term" value="F:1,4-alpha-glucan branching enzyme activity"/>
    <property type="evidence" value="ECO:0007669"/>
    <property type="project" value="InterPro"/>
</dbReference>
<evidence type="ECO:0000256" key="2">
    <source>
        <dbReference type="ARBA" id="ARBA00023277"/>
    </source>
</evidence>
<dbReference type="InterPro" id="IPR015293">
    <property type="entry name" value="BE_C"/>
</dbReference>
<dbReference type="InterPro" id="IPR011330">
    <property type="entry name" value="Glyco_hydro/deAcase_b/a-brl"/>
</dbReference>
<feature type="active site" description="Nucleophile" evidence="3">
    <location>
        <position position="189"/>
    </location>
</feature>
<dbReference type="SUPFAM" id="SSF88713">
    <property type="entry name" value="Glycoside hydrolase/deacetylase"/>
    <property type="match status" value="1"/>
</dbReference>
<dbReference type="RefSeq" id="WP_142934712.1">
    <property type="nucleotide sequence ID" value="NZ_FXTM01000006.1"/>
</dbReference>
<feature type="binding site" evidence="4">
    <location>
        <position position="241"/>
    </location>
    <ligand>
        <name>substrate</name>
    </ligand>
</feature>
<dbReference type="Gene3D" id="3.20.110.10">
    <property type="entry name" value="Glycoside hydrolase 38, N terminal domain"/>
    <property type="match status" value="1"/>
</dbReference>
<evidence type="ECO:0000256" key="4">
    <source>
        <dbReference type="PIRSR" id="PIRSR640042-2"/>
    </source>
</evidence>
<dbReference type="SUPFAM" id="SSF88688">
    <property type="entry name" value="Families 57/38 glycoside transferase middle domain"/>
    <property type="match status" value="1"/>
</dbReference>
<evidence type="ECO:0000313" key="8">
    <source>
        <dbReference type="EMBL" id="SMO48922.1"/>
    </source>
</evidence>
<protein>
    <submittedName>
        <fullName evidence="8">1,4-alpha-glucan branching enzyme</fullName>
    </submittedName>
</protein>
<evidence type="ECO:0000256" key="1">
    <source>
        <dbReference type="ARBA" id="ARBA00006821"/>
    </source>
</evidence>
<dbReference type="InterPro" id="IPR028995">
    <property type="entry name" value="Glyco_hydro_57/38_cen_sf"/>
</dbReference>
<dbReference type="GO" id="GO:0030979">
    <property type="term" value="P:alpha-glucan biosynthetic process"/>
    <property type="evidence" value="ECO:0007669"/>
    <property type="project" value="InterPro"/>
</dbReference>